<sequence length="118" mass="12819">MILDDDAAEEVERVAEEGKYKVGRGPSYLGISYPTHASQTKAILHVSSSLCNLFGIENLILMNSTTAGVFTVSCKSGNKNNFFCALFCLLPKFLGTSFAFMNYVLIKAVDRSPSALVI</sequence>
<feature type="transmembrane region" description="Helical" evidence="1">
    <location>
        <begin position="82"/>
        <end position="106"/>
    </location>
</feature>
<keyword evidence="1" id="KW-0812">Transmembrane</keyword>
<evidence type="ECO:0000313" key="2">
    <source>
        <dbReference type="EMBL" id="KAF5750729.1"/>
    </source>
</evidence>
<accession>A0A7J7DWR6</accession>
<protein>
    <submittedName>
        <fullName evidence="2">Uncharacterized protein</fullName>
    </submittedName>
</protein>
<proteinExistence type="predicted"/>
<name>A0A7J7DWR6_TRIWF</name>
<keyword evidence="3" id="KW-1185">Reference proteome</keyword>
<dbReference type="Proteomes" id="UP000593562">
    <property type="component" value="Unassembled WGS sequence"/>
</dbReference>
<reference evidence="2 3" key="1">
    <citation type="journal article" date="2020" name="Nat. Commun.">
        <title>Genome of Tripterygium wilfordii and identification of cytochrome P450 involved in triptolide biosynthesis.</title>
        <authorList>
            <person name="Tu L."/>
            <person name="Su P."/>
            <person name="Zhang Z."/>
            <person name="Gao L."/>
            <person name="Wang J."/>
            <person name="Hu T."/>
            <person name="Zhou J."/>
            <person name="Zhang Y."/>
            <person name="Zhao Y."/>
            <person name="Liu Y."/>
            <person name="Song Y."/>
            <person name="Tong Y."/>
            <person name="Lu Y."/>
            <person name="Yang J."/>
            <person name="Xu C."/>
            <person name="Jia M."/>
            <person name="Peters R.J."/>
            <person name="Huang L."/>
            <person name="Gao W."/>
        </authorList>
    </citation>
    <scope>NUCLEOTIDE SEQUENCE [LARGE SCALE GENOMIC DNA]</scope>
    <source>
        <strain evidence="3">cv. XIE 37</strain>
        <tissue evidence="2">Leaf</tissue>
    </source>
</reference>
<dbReference type="InParanoid" id="A0A7J7DWR6"/>
<comment type="caution">
    <text evidence="2">The sequence shown here is derived from an EMBL/GenBank/DDBJ whole genome shotgun (WGS) entry which is preliminary data.</text>
</comment>
<evidence type="ECO:0000256" key="1">
    <source>
        <dbReference type="SAM" id="Phobius"/>
    </source>
</evidence>
<gene>
    <name evidence="2" type="ORF">HS088_TW03G01068</name>
</gene>
<organism evidence="2 3">
    <name type="scientific">Tripterygium wilfordii</name>
    <name type="common">Thunder God vine</name>
    <dbReference type="NCBI Taxonomy" id="458696"/>
    <lineage>
        <taxon>Eukaryota</taxon>
        <taxon>Viridiplantae</taxon>
        <taxon>Streptophyta</taxon>
        <taxon>Embryophyta</taxon>
        <taxon>Tracheophyta</taxon>
        <taxon>Spermatophyta</taxon>
        <taxon>Magnoliopsida</taxon>
        <taxon>eudicotyledons</taxon>
        <taxon>Gunneridae</taxon>
        <taxon>Pentapetalae</taxon>
        <taxon>rosids</taxon>
        <taxon>fabids</taxon>
        <taxon>Celastrales</taxon>
        <taxon>Celastraceae</taxon>
        <taxon>Tripterygium</taxon>
    </lineage>
</organism>
<keyword evidence="1" id="KW-1133">Transmembrane helix</keyword>
<dbReference type="EMBL" id="JAAARO010000003">
    <property type="protein sequence ID" value="KAF5750729.1"/>
    <property type="molecule type" value="Genomic_DNA"/>
</dbReference>
<evidence type="ECO:0000313" key="3">
    <source>
        <dbReference type="Proteomes" id="UP000593562"/>
    </source>
</evidence>
<dbReference type="AlphaFoldDB" id="A0A7J7DWR6"/>
<keyword evidence="1" id="KW-0472">Membrane</keyword>